<dbReference type="EMBL" id="MFCV01000026">
    <property type="protein sequence ID" value="OGE32402.1"/>
    <property type="molecule type" value="Genomic_DNA"/>
</dbReference>
<dbReference type="AlphaFoldDB" id="A0A1F5JUT4"/>
<dbReference type="STRING" id="1797768.A3C59_03850"/>
<gene>
    <name evidence="1" type="ORF">A3C59_03850</name>
</gene>
<proteinExistence type="predicted"/>
<sequence length="228" mass="25273">METISPLNFRLHHLRVLGGVREASRDWGKPRNANGERILISELYQYPDLASQTALDVGSFIAYSISRALVQMTIDSENPRLAGWKDMMLRSLHHAQEKVGSDTRLEKEYAKKMTASLTTLLTLPPQAEVVLSKQPDLICASCVLVNESGFGTVCVEEANDPETSEDYSHALSLAEYIKRYAGPITQTGEGLAATFSTTLGFLRDENFLADYNSLRFAMQAANRIKSVP</sequence>
<organism evidence="1 2">
    <name type="scientific">Candidatus Daviesbacteria bacterium RIFCSPHIGHO2_02_FULL_36_13</name>
    <dbReference type="NCBI Taxonomy" id="1797768"/>
    <lineage>
        <taxon>Bacteria</taxon>
        <taxon>Candidatus Daviesiibacteriota</taxon>
    </lineage>
</organism>
<comment type="caution">
    <text evidence="1">The sequence shown here is derived from an EMBL/GenBank/DDBJ whole genome shotgun (WGS) entry which is preliminary data.</text>
</comment>
<reference evidence="1 2" key="1">
    <citation type="journal article" date="2016" name="Nat. Commun.">
        <title>Thousands of microbial genomes shed light on interconnected biogeochemical processes in an aquifer system.</title>
        <authorList>
            <person name="Anantharaman K."/>
            <person name="Brown C.T."/>
            <person name="Hug L.A."/>
            <person name="Sharon I."/>
            <person name="Castelle C.J."/>
            <person name="Probst A.J."/>
            <person name="Thomas B.C."/>
            <person name="Singh A."/>
            <person name="Wilkins M.J."/>
            <person name="Karaoz U."/>
            <person name="Brodie E.L."/>
            <person name="Williams K.H."/>
            <person name="Hubbard S.S."/>
            <person name="Banfield J.F."/>
        </authorList>
    </citation>
    <scope>NUCLEOTIDE SEQUENCE [LARGE SCALE GENOMIC DNA]</scope>
</reference>
<name>A0A1F5JUT4_9BACT</name>
<protein>
    <submittedName>
        <fullName evidence="1">Uncharacterized protein</fullName>
    </submittedName>
</protein>
<accession>A0A1F5JUT4</accession>
<evidence type="ECO:0000313" key="2">
    <source>
        <dbReference type="Proteomes" id="UP000176902"/>
    </source>
</evidence>
<evidence type="ECO:0000313" key="1">
    <source>
        <dbReference type="EMBL" id="OGE32402.1"/>
    </source>
</evidence>
<dbReference type="Proteomes" id="UP000176902">
    <property type="component" value="Unassembled WGS sequence"/>
</dbReference>